<evidence type="ECO:0000313" key="8">
    <source>
        <dbReference type="EMBL" id="MCD1296255.1"/>
    </source>
</evidence>
<keyword evidence="2" id="KW-1003">Cell membrane</keyword>
<feature type="transmembrane region" description="Helical" evidence="6">
    <location>
        <begin position="185"/>
        <end position="207"/>
    </location>
</feature>
<dbReference type="InterPro" id="IPR000620">
    <property type="entry name" value="EamA_dom"/>
</dbReference>
<evidence type="ECO:0000313" key="9">
    <source>
        <dbReference type="Proteomes" id="UP001320159"/>
    </source>
</evidence>
<keyword evidence="5 6" id="KW-0472">Membrane</keyword>
<evidence type="ECO:0000256" key="5">
    <source>
        <dbReference type="ARBA" id="ARBA00023136"/>
    </source>
</evidence>
<feature type="transmembrane region" description="Helical" evidence="6">
    <location>
        <begin position="272"/>
        <end position="289"/>
    </location>
</feature>
<keyword evidence="4 6" id="KW-1133">Transmembrane helix</keyword>
<feature type="transmembrane region" description="Helical" evidence="6">
    <location>
        <begin position="213"/>
        <end position="236"/>
    </location>
</feature>
<feature type="transmembrane region" description="Helical" evidence="6">
    <location>
        <begin position="36"/>
        <end position="56"/>
    </location>
</feature>
<dbReference type="SUPFAM" id="SSF103481">
    <property type="entry name" value="Multidrug resistance efflux transporter EmrE"/>
    <property type="match status" value="2"/>
</dbReference>
<keyword evidence="3 6" id="KW-0812">Transmembrane</keyword>
<organism evidence="8 9">
    <name type="scientific">Methanooceanicella nereidis</name>
    <dbReference type="NCBI Taxonomy" id="2052831"/>
    <lineage>
        <taxon>Archaea</taxon>
        <taxon>Methanobacteriati</taxon>
        <taxon>Methanobacteriota</taxon>
        <taxon>Stenosarchaea group</taxon>
        <taxon>Methanomicrobia</taxon>
        <taxon>Methanocellales</taxon>
        <taxon>Methanocellaceae</taxon>
        <taxon>Methanooceanicella</taxon>
    </lineage>
</organism>
<evidence type="ECO:0000256" key="2">
    <source>
        <dbReference type="ARBA" id="ARBA00022475"/>
    </source>
</evidence>
<evidence type="ECO:0000259" key="7">
    <source>
        <dbReference type="Pfam" id="PF00892"/>
    </source>
</evidence>
<comment type="caution">
    <text evidence="8">The sequence shown here is derived from an EMBL/GenBank/DDBJ whole genome shotgun (WGS) entry which is preliminary data.</text>
</comment>
<dbReference type="Pfam" id="PF00892">
    <property type="entry name" value="EamA"/>
    <property type="match status" value="2"/>
</dbReference>
<dbReference type="Gene3D" id="1.10.3730.20">
    <property type="match status" value="1"/>
</dbReference>
<dbReference type="AlphaFoldDB" id="A0AAP2RGL6"/>
<dbReference type="InterPro" id="IPR051258">
    <property type="entry name" value="Diverse_Substrate_Transporter"/>
</dbReference>
<keyword evidence="9" id="KW-1185">Reference proteome</keyword>
<evidence type="ECO:0000256" key="1">
    <source>
        <dbReference type="ARBA" id="ARBA00004651"/>
    </source>
</evidence>
<dbReference type="PANTHER" id="PTHR42920:SF11">
    <property type="entry name" value="INNER MEMBRANE PROTEIN YTFF"/>
    <property type="match status" value="1"/>
</dbReference>
<sequence length="326" mass="34755">MDKDVVYSTLLAIAGAALFGASPPLSKLLLGEIEPVLLASFLYLGSGIGLFLYKMLKSLVFNDVIKEQIISRGDIPWLAGAILAGGIAAPIILMFSLRITPASTASLLLNFECVATTTIAMIAFGEILERRILGAILLITTAGIVLSADPGSQYGISIGAAGVLLACIFWGIDNNLMRNICNKDAADLGMIKGLCAGTFSLILAISLNNPFPSLPILLGALFIGSISYGLSIALFLTAMRGLGASRTSAWFAIAPFAGVVLSFLIFKESINIQFLVALPVMIIGAMLLFGEEHRHTHAHADIIHDHCHLPGDIYHKHEHDEDKTEK</sequence>
<evidence type="ECO:0000256" key="3">
    <source>
        <dbReference type="ARBA" id="ARBA00022692"/>
    </source>
</evidence>
<feature type="transmembrane region" description="Helical" evidence="6">
    <location>
        <begin position="132"/>
        <end position="148"/>
    </location>
</feature>
<dbReference type="Proteomes" id="UP001320159">
    <property type="component" value="Unassembled WGS sequence"/>
</dbReference>
<feature type="domain" description="EamA" evidence="7">
    <location>
        <begin position="158"/>
        <end position="289"/>
    </location>
</feature>
<gene>
    <name evidence="8" type="ORF">CUJ83_14730</name>
</gene>
<comment type="subcellular location">
    <subcellularLocation>
        <location evidence="1">Cell membrane</location>
        <topology evidence="1">Multi-pass membrane protein</topology>
    </subcellularLocation>
</comment>
<dbReference type="RefSeq" id="WP_230743244.1">
    <property type="nucleotide sequence ID" value="NZ_PGCK01000015.1"/>
</dbReference>
<protein>
    <submittedName>
        <fullName evidence="8">EamA family transporter</fullName>
    </submittedName>
</protein>
<feature type="transmembrane region" description="Helical" evidence="6">
    <location>
        <begin position="154"/>
        <end position="173"/>
    </location>
</feature>
<feature type="transmembrane region" description="Helical" evidence="6">
    <location>
        <begin position="105"/>
        <end position="125"/>
    </location>
</feature>
<proteinExistence type="predicted"/>
<accession>A0AAP2RGL6</accession>
<dbReference type="InterPro" id="IPR037185">
    <property type="entry name" value="EmrE-like"/>
</dbReference>
<feature type="domain" description="EamA" evidence="7">
    <location>
        <begin position="10"/>
        <end position="145"/>
    </location>
</feature>
<feature type="transmembrane region" description="Helical" evidence="6">
    <location>
        <begin position="248"/>
        <end position="266"/>
    </location>
</feature>
<feature type="transmembrane region" description="Helical" evidence="6">
    <location>
        <begin position="77"/>
        <end position="99"/>
    </location>
</feature>
<name>A0AAP2RGL6_9EURY</name>
<dbReference type="PANTHER" id="PTHR42920">
    <property type="entry name" value="OS03G0707200 PROTEIN-RELATED"/>
    <property type="match status" value="1"/>
</dbReference>
<evidence type="ECO:0000256" key="4">
    <source>
        <dbReference type="ARBA" id="ARBA00022989"/>
    </source>
</evidence>
<evidence type="ECO:0000256" key="6">
    <source>
        <dbReference type="SAM" id="Phobius"/>
    </source>
</evidence>
<dbReference type="EMBL" id="PGCK01000015">
    <property type="protein sequence ID" value="MCD1296255.1"/>
    <property type="molecule type" value="Genomic_DNA"/>
</dbReference>
<reference evidence="8 9" key="1">
    <citation type="submission" date="2017-11" db="EMBL/GenBank/DDBJ databases">
        <title>Isolation and Characterization of Family Methanocellaceae Species from Potential Methane Hydrate Area Offshore Southwestern Taiwan.</title>
        <authorList>
            <person name="Zhang W.-L."/>
            <person name="Chen W.-C."/>
            <person name="Lai M.-C."/>
            <person name="Chen S.-C."/>
        </authorList>
    </citation>
    <scope>NUCLEOTIDE SEQUENCE [LARGE SCALE GENOMIC DNA]</scope>
    <source>
        <strain evidence="8 9">CWC-04</strain>
    </source>
</reference>
<dbReference type="GO" id="GO:0005886">
    <property type="term" value="C:plasma membrane"/>
    <property type="evidence" value="ECO:0007669"/>
    <property type="project" value="UniProtKB-SubCell"/>
</dbReference>